<comment type="caution">
    <text evidence="1">The sequence shown here is derived from an EMBL/GenBank/DDBJ whole genome shotgun (WGS) entry which is preliminary data.</text>
</comment>
<accession>B7B6R2</accession>
<name>B7B6R2_9BACT</name>
<dbReference type="Proteomes" id="UP000005510">
    <property type="component" value="Unassembled WGS sequence"/>
</dbReference>
<reference evidence="1 2" key="2">
    <citation type="submission" date="2008-10" db="EMBL/GenBank/DDBJ databases">
        <authorList>
            <person name="Fulton L."/>
            <person name="Clifton S."/>
            <person name="Fulton B."/>
            <person name="Xu J."/>
            <person name="Minx P."/>
            <person name="Pepin K.H."/>
            <person name="Johnson M."/>
            <person name="Bhonagiri V."/>
            <person name="Nash W.E."/>
            <person name="Mardis E.R."/>
            <person name="Wilson R.K."/>
        </authorList>
    </citation>
    <scope>NUCLEOTIDE SEQUENCE [LARGE SCALE GENOMIC DNA]</scope>
    <source>
        <strain evidence="1 2">DSM 18315</strain>
    </source>
</reference>
<organism evidence="1 2">
    <name type="scientific">Parabacteroides johnsonii DSM 18315</name>
    <dbReference type="NCBI Taxonomy" id="537006"/>
    <lineage>
        <taxon>Bacteria</taxon>
        <taxon>Pseudomonadati</taxon>
        <taxon>Bacteroidota</taxon>
        <taxon>Bacteroidia</taxon>
        <taxon>Bacteroidales</taxon>
        <taxon>Tannerellaceae</taxon>
        <taxon>Parabacteroides</taxon>
    </lineage>
</organism>
<dbReference type="AlphaFoldDB" id="B7B6R2"/>
<protein>
    <submittedName>
        <fullName evidence="1">Uncharacterized protein</fullName>
    </submittedName>
</protein>
<evidence type="ECO:0000313" key="2">
    <source>
        <dbReference type="Proteomes" id="UP000005510"/>
    </source>
</evidence>
<dbReference type="HOGENOM" id="CLU_3186841_0_0_10"/>
<dbReference type="EMBL" id="ABYH01000049">
    <property type="protein sequence ID" value="EEC97879.1"/>
    <property type="molecule type" value="Genomic_DNA"/>
</dbReference>
<reference evidence="1 2" key="1">
    <citation type="submission" date="2008-10" db="EMBL/GenBank/DDBJ databases">
        <title>Draft genome sequence of Parabacteroides johnsonii (DSM 18315).</title>
        <authorList>
            <person name="Sudarsanam P."/>
            <person name="Ley R."/>
            <person name="Guruge J."/>
            <person name="Turnbaugh P.J."/>
            <person name="Mahowald M."/>
            <person name="Liep D."/>
            <person name="Gordon J."/>
        </authorList>
    </citation>
    <scope>NUCLEOTIDE SEQUENCE [LARGE SCALE GENOMIC DNA]</scope>
    <source>
        <strain evidence="1 2">DSM 18315</strain>
    </source>
</reference>
<gene>
    <name evidence="1" type="ORF">PRABACTJOHN_00706</name>
</gene>
<evidence type="ECO:0000313" key="1">
    <source>
        <dbReference type="EMBL" id="EEC97879.1"/>
    </source>
</evidence>
<dbReference type="STRING" id="537006.PRABACTJOHN_00706"/>
<sequence>MFFMRTEIVAQYGKDNERDWICKKRVLSLRGKIQYPLERRNVRLND</sequence>
<proteinExistence type="predicted"/>